<dbReference type="SUPFAM" id="SSF82544">
    <property type="entry name" value="GckA/TtuD-like"/>
    <property type="match status" value="2"/>
</dbReference>
<evidence type="ECO:0000313" key="3">
    <source>
        <dbReference type="EMBL" id="AMW05552.1"/>
    </source>
</evidence>
<dbReference type="eggNOG" id="COG2379">
    <property type="taxonomic scope" value="Bacteria"/>
</dbReference>
<keyword evidence="4" id="KW-1185">Reference proteome</keyword>
<dbReference type="STRING" id="1379270.GEMMAAP_13505"/>
<protein>
    <recommendedName>
        <fullName evidence="5">Hydroxypyruvate reductase</fullName>
    </recommendedName>
</protein>
<name>A0A143BM09_9BACT</name>
<dbReference type="Gene3D" id="3.40.1480.10">
    <property type="entry name" value="MOFRL domain"/>
    <property type="match status" value="1"/>
</dbReference>
<reference evidence="3 4" key="1">
    <citation type="journal article" date="2014" name="Proc. Natl. Acad. Sci. U.S.A.">
        <title>Functional type 2 photosynthetic reaction centers found in the rare bacterial phylum Gemmatimonadetes.</title>
        <authorList>
            <person name="Zeng Y."/>
            <person name="Feng F."/>
            <person name="Medova H."/>
            <person name="Dean J."/>
            <person name="Koblizek M."/>
        </authorList>
    </citation>
    <scope>NUCLEOTIDE SEQUENCE [LARGE SCALE GENOMIC DNA]</scope>
    <source>
        <strain evidence="3 4">AP64</strain>
    </source>
</reference>
<dbReference type="InterPro" id="IPR038614">
    <property type="entry name" value="GK_N_sf"/>
</dbReference>
<evidence type="ECO:0008006" key="5">
    <source>
        <dbReference type="Google" id="ProtNLM"/>
    </source>
</evidence>
<dbReference type="PANTHER" id="PTHR12227">
    <property type="entry name" value="GLYCERATE KINASE"/>
    <property type="match status" value="1"/>
</dbReference>
<proteinExistence type="predicted"/>
<accession>A0A143BM09</accession>
<sequence length="502" mass="52224">MPRSNPRALLTAFHEAAVQGAAPFARTRDALHRWWAAQSLPPAHDAPVYLFALGKAAPAMAAGAFAALTELRVAVTDGIVVSAHVPTARDWHDLPVPEVLRVRQGDHPVPGPNSLAAAEAIEDLLFDMEPNAVAIVLLSGGTTALCAAPIPALSQTVGNAEAAQAYIANLAQTLLESGLAIHEMNAIRRRVLRFGAGRLATALAARDAQVIATFAISDVIGDDPAVIGSGPCTPDPLDDADFLALLDAHDMRARLQRGMSQLLGLTGDGVPPAVATVNHPAFARVQYTLVARNADAVAALAEAARAAGIETVQVDDVPMEGDAAALGDWFARRMLTLARAVPAGESALVVCGGEPVVHLRDTIERAMQAGDDDDARLDEFASATPLLIQPRSAADEPLRGGRMQVLALSAALALEQATARGERNAWRVSVLAAGTDGRDGPTDAAGAIVDAAVPALARRGSRTPEEDLTTGRSWYSLDAADALLRTGPTGTNVMDVVAMLIS</sequence>
<feature type="domain" description="MOFRL-associated" evidence="2">
    <location>
        <begin position="10"/>
        <end position="263"/>
    </location>
</feature>
<gene>
    <name evidence="3" type="ORF">GEMMAAP_13505</name>
</gene>
<dbReference type="RefSeq" id="WP_075071524.1">
    <property type="nucleotide sequence ID" value="NZ_CP011454.1"/>
</dbReference>
<dbReference type="AlphaFoldDB" id="A0A143BM09"/>
<evidence type="ECO:0000313" key="4">
    <source>
        <dbReference type="Proteomes" id="UP000076404"/>
    </source>
</evidence>
<dbReference type="Gene3D" id="3.40.50.10180">
    <property type="entry name" value="Glycerate kinase, MOFRL-like N-terminal domain"/>
    <property type="match status" value="1"/>
</dbReference>
<feature type="domain" description="MOFRL" evidence="1">
    <location>
        <begin position="399"/>
        <end position="495"/>
    </location>
</feature>
<dbReference type="EMBL" id="CP011454">
    <property type="protein sequence ID" value="AMW05552.1"/>
    <property type="molecule type" value="Genomic_DNA"/>
</dbReference>
<organism evidence="3 4">
    <name type="scientific">Gemmatimonas phototrophica</name>
    <dbReference type="NCBI Taxonomy" id="1379270"/>
    <lineage>
        <taxon>Bacteria</taxon>
        <taxon>Pseudomonadati</taxon>
        <taxon>Gemmatimonadota</taxon>
        <taxon>Gemmatimonadia</taxon>
        <taxon>Gemmatimonadales</taxon>
        <taxon>Gemmatimonadaceae</taxon>
        <taxon>Gemmatimonas</taxon>
    </lineage>
</organism>
<evidence type="ECO:0000259" key="2">
    <source>
        <dbReference type="Pfam" id="PF13660"/>
    </source>
</evidence>
<reference evidence="3 4" key="2">
    <citation type="journal article" date="2016" name="Environ. Microbiol. Rep.">
        <title>Metagenomic evidence for the presence of phototrophic Gemmatimonadetes bacteria in diverse environments.</title>
        <authorList>
            <person name="Zeng Y."/>
            <person name="Baumbach J."/>
            <person name="Barbosa E.G."/>
            <person name="Azevedo V."/>
            <person name="Zhang C."/>
            <person name="Koblizek M."/>
        </authorList>
    </citation>
    <scope>NUCLEOTIDE SEQUENCE [LARGE SCALE GENOMIC DNA]</scope>
    <source>
        <strain evidence="3 4">AP64</strain>
    </source>
</reference>
<dbReference type="GO" id="GO:0008887">
    <property type="term" value="F:glycerate kinase activity"/>
    <property type="evidence" value="ECO:0007669"/>
    <property type="project" value="InterPro"/>
</dbReference>
<dbReference type="Pfam" id="PF05161">
    <property type="entry name" value="MOFRL"/>
    <property type="match status" value="1"/>
</dbReference>
<dbReference type="InterPro" id="IPR025286">
    <property type="entry name" value="MOFRL_assoc_dom"/>
</dbReference>
<dbReference type="Pfam" id="PF13660">
    <property type="entry name" value="DUF4147"/>
    <property type="match status" value="1"/>
</dbReference>
<dbReference type="PANTHER" id="PTHR12227:SF0">
    <property type="entry name" value="GLYCERATE KINASE"/>
    <property type="match status" value="1"/>
</dbReference>
<dbReference type="Proteomes" id="UP000076404">
    <property type="component" value="Chromosome"/>
</dbReference>
<dbReference type="InterPro" id="IPR039760">
    <property type="entry name" value="MOFRL_protein"/>
</dbReference>
<evidence type="ECO:0000259" key="1">
    <source>
        <dbReference type="Pfam" id="PF05161"/>
    </source>
</evidence>
<dbReference type="KEGG" id="gph:GEMMAAP_13505"/>
<dbReference type="InterPro" id="IPR007835">
    <property type="entry name" value="MOFRL"/>
</dbReference>
<dbReference type="GO" id="GO:0005737">
    <property type="term" value="C:cytoplasm"/>
    <property type="evidence" value="ECO:0007669"/>
    <property type="project" value="TreeGrafter"/>
</dbReference>
<dbReference type="InterPro" id="IPR037035">
    <property type="entry name" value="GK-like_C_sf"/>
</dbReference>
<dbReference type="OrthoDB" id="9766552at2"/>